<protein>
    <submittedName>
        <fullName evidence="1">Uncharacterized protein</fullName>
    </submittedName>
</protein>
<evidence type="ECO:0000313" key="2">
    <source>
        <dbReference type="Proteomes" id="UP001060085"/>
    </source>
</evidence>
<name>A0ACB9ZX07_CATRO</name>
<dbReference type="Proteomes" id="UP001060085">
    <property type="component" value="Linkage Group LG07"/>
</dbReference>
<reference evidence="2" key="1">
    <citation type="journal article" date="2023" name="Nat. Plants">
        <title>Single-cell RNA sequencing provides a high-resolution roadmap for understanding the multicellular compartmentation of specialized metabolism.</title>
        <authorList>
            <person name="Sun S."/>
            <person name="Shen X."/>
            <person name="Li Y."/>
            <person name="Li Y."/>
            <person name="Wang S."/>
            <person name="Li R."/>
            <person name="Zhang H."/>
            <person name="Shen G."/>
            <person name="Guo B."/>
            <person name="Wei J."/>
            <person name="Xu J."/>
            <person name="St-Pierre B."/>
            <person name="Chen S."/>
            <person name="Sun C."/>
        </authorList>
    </citation>
    <scope>NUCLEOTIDE SEQUENCE [LARGE SCALE GENOMIC DNA]</scope>
</reference>
<dbReference type="EMBL" id="CM044707">
    <property type="protein sequence ID" value="KAI5653173.1"/>
    <property type="molecule type" value="Genomic_DNA"/>
</dbReference>
<proteinExistence type="predicted"/>
<sequence length="154" mass="17639">MHYEKRIHEIWYYWFFLLLLDGHYCTSTYRLEAKSVAGSLTTRRAINGAGLTRIRAGLYLYDDAQTRIPKNVIRVRVYPDSTLDPGGSGLGPEILYLESLGPGLGPSFTIKMHKRSLKGNLQSSKRSLKTTKVYEDEVIKLKTLKTRRMVRDSL</sequence>
<keyword evidence="2" id="KW-1185">Reference proteome</keyword>
<gene>
    <name evidence="1" type="ORF">M9H77_30360</name>
</gene>
<comment type="caution">
    <text evidence="1">The sequence shown here is derived from an EMBL/GenBank/DDBJ whole genome shotgun (WGS) entry which is preliminary data.</text>
</comment>
<evidence type="ECO:0000313" key="1">
    <source>
        <dbReference type="EMBL" id="KAI5653173.1"/>
    </source>
</evidence>
<organism evidence="1 2">
    <name type="scientific">Catharanthus roseus</name>
    <name type="common">Madagascar periwinkle</name>
    <name type="synonym">Vinca rosea</name>
    <dbReference type="NCBI Taxonomy" id="4058"/>
    <lineage>
        <taxon>Eukaryota</taxon>
        <taxon>Viridiplantae</taxon>
        <taxon>Streptophyta</taxon>
        <taxon>Embryophyta</taxon>
        <taxon>Tracheophyta</taxon>
        <taxon>Spermatophyta</taxon>
        <taxon>Magnoliopsida</taxon>
        <taxon>eudicotyledons</taxon>
        <taxon>Gunneridae</taxon>
        <taxon>Pentapetalae</taxon>
        <taxon>asterids</taxon>
        <taxon>lamiids</taxon>
        <taxon>Gentianales</taxon>
        <taxon>Apocynaceae</taxon>
        <taxon>Rauvolfioideae</taxon>
        <taxon>Vinceae</taxon>
        <taxon>Catharanthinae</taxon>
        <taxon>Catharanthus</taxon>
    </lineage>
</organism>
<accession>A0ACB9ZX07</accession>